<sequence length="203" mass="21143">MIGPELTLQLIVVRFLAGVIIATVQGAAIAAVTVLLGDKGPRYDGRLTLSPAAHVDLLGLGSLMLTGFGWSKPVTVDPGQMRVGPWVLPLAGSAALLLLGWLVLFLVIPALTILPHTQALLVGAFLRSLAQLCVWMALFTLLPAPPLVGAHFLAALNIRLPARASLIIGLLLVVLSIVGVTRAILAPAYQLVAPLVVGAELGR</sequence>
<evidence type="ECO:0000313" key="3">
    <source>
        <dbReference type="Proteomes" id="UP000654108"/>
    </source>
</evidence>
<proteinExistence type="predicted"/>
<dbReference type="InterPro" id="IPR052348">
    <property type="entry name" value="Metallopeptidase_M50B"/>
</dbReference>
<protein>
    <submittedName>
        <fullName evidence="2">Uncharacterized protein</fullName>
    </submittedName>
</protein>
<name>A0A927FW09_9HYPH</name>
<reference evidence="2" key="1">
    <citation type="submission" date="2020-09" db="EMBL/GenBank/DDBJ databases">
        <title>Genome seq and assembly of Devosia sp.</title>
        <authorList>
            <person name="Chhetri G."/>
        </authorList>
    </citation>
    <scope>NUCLEOTIDE SEQUENCE</scope>
    <source>
        <strain evidence="2">PTR5</strain>
    </source>
</reference>
<evidence type="ECO:0000256" key="1">
    <source>
        <dbReference type="SAM" id="Phobius"/>
    </source>
</evidence>
<dbReference type="PANTHER" id="PTHR35864">
    <property type="entry name" value="ZINC METALLOPROTEASE MJ0611-RELATED"/>
    <property type="match status" value="1"/>
</dbReference>
<accession>A0A927FW09</accession>
<dbReference type="PANTHER" id="PTHR35864:SF1">
    <property type="entry name" value="ZINC METALLOPROTEASE YWHC-RELATED"/>
    <property type="match status" value="1"/>
</dbReference>
<feature type="transmembrane region" description="Helical" evidence="1">
    <location>
        <begin position="12"/>
        <end position="37"/>
    </location>
</feature>
<dbReference type="Proteomes" id="UP000654108">
    <property type="component" value="Unassembled WGS sequence"/>
</dbReference>
<feature type="transmembrane region" description="Helical" evidence="1">
    <location>
        <begin position="90"/>
        <end position="112"/>
    </location>
</feature>
<feature type="transmembrane region" description="Helical" evidence="1">
    <location>
        <begin position="124"/>
        <end position="144"/>
    </location>
</feature>
<keyword evidence="1" id="KW-0812">Transmembrane</keyword>
<dbReference type="RefSeq" id="WP_191775082.1">
    <property type="nucleotide sequence ID" value="NZ_JACYFU010000002.1"/>
</dbReference>
<gene>
    <name evidence="2" type="ORF">IC608_10360</name>
</gene>
<dbReference type="EMBL" id="JACYFU010000002">
    <property type="protein sequence ID" value="MBD8065878.1"/>
    <property type="molecule type" value="Genomic_DNA"/>
</dbReference>
<feature type="transmembrane region" description="Helical" evidence="1">
    <location>
        <begin position="164"/>
        <end position="185"/>
    </location>
</feature>
<organism evidence="2 3">
    <name type="scientific">Devosia oryzisoli</name>
    <dbReference type="NCBI Taxonomy" id="2774138"/>
    <lineage>
        <taxon>Bacteria</taxon>
        <taxon>Pseudomonadati</taxon>
        <taxon>Pseudomonadota</taxon>
        <taxon>Alphaproteobacteria</taxon>
        <taxon>Hyphomicrobiales</taxon>
        <taxon>Devosiaceae</taxon>
        <taxon>Devosia</taxon>
    </lineage>
</organism>
<keyword evidence="1" id="KW-0472">Membrane</keyword>
<dbReference type="AlphaFoldDB" id="A0A927FW09"/>
<feature type="transmembrane region" description="Helical" evidence="1">
    <location>
        <begin position="49"/>
        <end position="70"/>
    </location>
</feature>
<evidence type="ECO:0000313" key="2">
    <source>
        <dbReference type="EMBL" id="MBD8065878.1"/>
    </source>
</evidence>
<keyword evidence="1" id="KW-1133">Transmembrane helix</keyword>
<keyword evidence="3" id="KW-1185">Reference proteome</keyword>
<comment type="caution">
    <text evidence="2">The sequence shown here is derived from an EMBL/GenBank/DDBJ whole genome shotgun (WGS) entry which is preliminary data.</text>
</comment>